<dbReference type="SUPFAM" id="SSF53098">
    <property type="entry name" value="Ribonuclease H-like"/>
    <property type="match status" value="1"/>
</dbReference>
<dbReference type="Gene3D" id="3.30.420.10">
    <property type="entry name" value="Ribonuclease H-like superfamily/Ribonuclease H"/>
    <property type="match status" value="1"/>
</dbReference>
<proteinExistence type="predicted"/>
<organism evidence="4 5">
    <name type="scientific">Vitis vinifera</name>
    <name type="common">Grape</name>
    <dbReference type="NCBI Taxonomy" id="29760"/>
    <lineage>
        <taxon>Eukaryota</taxon>
        <taxon>Viridiplantae</taxon>
        <taxon>Streptophyta</taxon>
        <taxon>Embryophyta</taxon>
        <taxon>Tracheophyta</taxon>
        <taxon>Spermatophyta</taxon>
        <taxon>Magnoliopsida</taxon>
        <taxon>eudicotyledons</taxon>
        <taxon>Gunneridae</taxon>
        <taxon>Pentapetalae</taxon>
        <taxon>rosids</taxon>
        <taxon>Vitales</taxon>
        <taxon>Vitaceae</taxon>
        <taxon>Viteae</taxon>
        <taxon>Vitis</taxon>
    </lineage>
</organism>
<dbReference type="Proteomes" id="UP000288805">
    <property type="component" value="Unassembled WGS sequence"/>
</dbReference>
<dbReference type="PANTHER" id="PTHR11439:SF497">
    <property type="entry name" value="CYSTEINE-RICH RLK (RECEPTOR-LIKE PROTEIN KINASE) 8"/>
    <property type="match status" value="1"/>
</dbReference>
<evidence type="ECO:0000256" key="1">
    <source>
        <dbReference type="ARBA" id="ARBA00022750"/>
    </source>
</evidence>
<dbReference type="PROSITE" id="PS50158">
    <property type="entry name" value="ZF_CCHC"/>
    <property type="match status" value="1"/>
</dbReference>
<dbReference type="GO" id="GO:0003676">
    <property type="term" value="F:nucleic acid binding"/>
    <property type="evidence" value="ECO:0007669"/>
    <property type="project" value="InterPro"/>
</dbReference>
<keyword evidence="1" id="KW-0064">Aspartyl protease</keyword>
<dbReference type="PANTHER" id="PTHR11439">
    <property type="entry name" value="GAG-POL-RELATED RETROTRANSPOSON"/>
    <property type="match status" value="1"/>
</dbReference>
<dbReference type="SUPFAM" id="SSF56672">
    <property type="entry name" value="DNA/RNA polymerases"/>
    <property type="match status" value="1"/>
</dbReference>
<dbReference type="CDD" id="cd09272">
    <property type="entry name" value="RNase_HI_RT_Ty1"/>
    <property type="match status" value="1"/>
</dbReference>
<dbReference type="EMBL" id="QGNW01000006">
    <property type="protein sequence ID" value="RVX20720.1"/>
    <property type="molecule type" value="Genomic_DNA"/>
</dbReference>
<dbReference type="InterPro" id="IPR036875">
    <property type="entry name" value="Znf_CCHC_sf"/>
</dbReference>
<dbReference type="InterPro" id="IPR013103">
    <property type="entry name" value="RVT_2"/>
</dbReference>
<keyword evidence="2" id="KW-0479">Metal-binding</keyword>
<dbReference type="GO" id="GO:0004190">
    <property type="term" value="F:aspartic-type endopeptidase activity"/>
    <property type="evidence" value="ECO:0007669"/>
    <property type="project" value="UniProtKB-KW"/>
</dbReference>
<evidence type="ECO:0000313" key="4">
    <source>
        <dbReference type="EMBL" id="RVX20720.1"/>
    </source>
</evidence>
<keyword evidence="2" id="KW-0862">Zinc</keyword>
<evidence type="ECO:0000259" key="3">
    <source>
        <dbReference type="PROSITE" id="PS50158"/>
    </source>
</evidence>
<evidence type="ECO:0000256" key="2">
    <source>
        <dbReference type="PROSITE-ProRule" id="PRU00047"/>
    </source>
</evidence>
<feature type="domain" description="CCHC-type" evidence="3">
    <location>
        <begin position="96"/>
        <end position="111"/>
    </location>
</feature>
<dbReference type="AlphaFoldDB" id="A0A438KHP0"/>
<dbReference type="InterPro" id="IPR054722">
    <property type="entry name" value="PolX-like_BBD"/>
</dbReference>
<protein>
    <submittedName>
        <fullName evidence="4">Retrovirus-related Pol polyprotein from transposon TNT 1-94</fullName>
    </submittedName>
</protein>
<dbReference type="InterPro" id="IPR025724">
    <property type="entry name" value="GAG-pre-integrase_dom"/>
</dbReference>
<dbReference type="Pfam" id="PF25597">
    <property type="entry name" value="SH3_retrovirus"/>
    <property type="match status" value="1"/>
</dbReference>
<sequence length="1099" mass="123228">MFLLPLSQLFRLFTRTTRRDQFLMKLRPEYESVRSSLLNRSHVPSLDICFGELLREEQRLSTQAILEQSHGSSGTATVAYATQGRGPPMHSKNLQCFCCKEYGHIAATCPKKFCSYCKKKGHIIKECRIRPQNRQAQAFQTSVIVPPIATSATHDSPSTTCSVPAPPAPDYYTPEMVQQMLISALSAMGFQGNNSTKLWYVDSGASNHMTNNPTALCHVRPYTGQSSIQTANGSSLPIAAIGDASSKFTDVFLAPQLSTNLISIGQLVDNNCAVNFSGNGCVVQDQSFACNNVSDLSMGVHRRLGHPNTQILSHVLNSDLPGNKDRYSLSLECDSCKLGKSKTLPFPLHASRASHCFDLIHSDVWGPSPISSYEKFKYYVTFIDDHSRFTWVYFLRSKSEVFRTFTEFLAYIDNQFLLLLRHYAQIPVVSICLLSFKHSWLLRVLFINVHVPLLLNKMELSNAKNRHLLDVVRTLLLESSVPSMFWVEALKTATHLINRLPSQVLHMESPYFRLFAKQPSYDHLRIFGCVCFVHLPPHERHKLSAQSVRCAFLGYNMCQKGFVCYDPTLHRTRISRNVIFFENQHFFPVSSSTASSSSTVVLPSFEQQFSDLHPVSSRFQPSIVYTRRSRPQSLSVAHPISDPTTLQMQSVAAPSVPLTAALSKFDIPTCYSHAAKHACWRQAMQEEIAALEANHTWDIEPCPPTIVPLGCKWVCSVKVRFDGSLDRYKARLVALGNNQEYGVNYEETFAPVAKMTTVRTILALAASSDWPLHQMDAPRAWFDKFRTTLLQFSFRQSKYDTSLFLRKSDMGIVVLLVYVDDIVITGSDSALLGQLKTHLSESFHMKDLGSLTYFLGLEVHHSPSGISLNQHKYASDLVATAGLQGATSVDTPMELNVKLRKEEGDLLADPSLYRKLVGSLVYLTITRPDISFAVQQVSQFLQTPRHLHLAAVRKIIRYVQGTSTRGLFFPAGNSTRLAAYSDADWAGCADTRRSITGWCVFLGNALISWKNFSETDPTPLHADNTSAIQIIANPVYHERTKHIEVDCHSIREAFEARVITLPHISTDLQIANIFTKALPRHRHCLLCSKLMLVDQPASI</sequence>
<name>A0A438KHP0_VITVI</name>
<reference evidence="4 5" key="1">
    <citation type="journal article" date="2018" name="PLoS Genet.">
        <title>Population sequencing reveals clonal diversity and ancestral inbreeding in the grapevine cultivar Chardonnay.</title>
        <authorList>
            <person name="Roach M.J."/>
            <person name="Johnson D.L."/>
            <person name="Bohlmann J."/>
            <person name="van Vuuren H.J."/>
            <person name="Jones S.J."/>
            <person name="Pretorius I.S."/>
            <person name="Schmidt S.A."/>
            <person name="Borneman A.R."/>
        </authorList>
    </citation>
    <scope>NUCLEOTIDE SEQUENCE [LARGE SCALE GENOMIC DNA]</scope>
    <source>
        <strain evidence="5">cv. Chardonnay</strain>
        <tissue evidence="4">Leaf</tissue>
    </source>
</reference>
<gene>
    <name evidence="4" type="primary">POLX_3401</name>
    <name evidence="4" type="ORF">CK203_002629</name>
</gene>
<dbReference type="InterPro" id="IPR001878">
    <property type="entry name" value="Znf_CCHC"/>
</dbReference>
<accession>A0A438KHP0</accession>
<dbReference type="Pfam" id="PF07727">
    <property type="entry name" value="RVT_2"/>
    <property type="match status" value="2"/>
</dbReference>
<keyword evidence="1" id="KW-0378">Hydrolase</keyword>
<keyword evidence="1" id="KW-0645">Protease</keyword>
<dbReference type="InterPro" id="IPR012337">
    <property type="entry name" value="RNaseH-like_sf"/>
</dbReference>
<dbReference type="SUPFAM" id="SSF57756">
    <property type="entry name" value="Retrovirus zinc finger-like domains"/>
    <property type="match status" value="1"/>
</dbReference>
<dbReference type="GO" id="GO:0008270">
    <property type="term" value="F:zinc ion binding"/>
    <property type="evidence" value="ECO:0007669"/>
    <property type="project" value="UniProtKB-KW"/>
</dbReference>
<comment type="caution">
    <text evidence="4">The sequence shown here is derived from an EMBL/GenBank/DDBJ whole genome shotgun (WGS) entry which is preliminary data.</text>
</comment>
<dbReference type="Gene3D" id="4.10.60.10">
    <property type="entry name" value="Zinc finger, CCHC-type"/>
    <property type="match status" value="2"/>
</dbReference>
<dbReference type="InterPro" id="IPR036397">
    <property type="entry name" value="RNaseH_sf"/>
</dbReference>
<dbReference type="SMART" id="SM00343">
    <property type="entry name" value="ZnF_C2HC"/>
    <property type="match status" value="2"/>
</dbReference>
<dbReference type="InterPro" id="IPR057670">
    <property type="entry name" value="SH3_retrovirus"/>
</dbReference>
<dbReference type="InterPro" id="IPR043502">
    <property type="entry name" value="DNA/RNA_pol_sf"/>
</dbReference>
<dbReference type="Pfam" id="PF13976">
    <property type="entry name" value="gag_pre-integrs"/>
    <property type="match status" value="1"/>
</dbReference>
<dbReference type="Pfam" id="PF22936">
    <property type="entry name" value="Pol_BBD"/>
    <property type="match status" value="1"/>
</dbReference>
<keyword evidence="2" id="KW-0863">Zinc-finger</keyword>
<evidence type="ECO:0000313" key="5">
    <source>
        <dbReference type="Proteomes" id="UP000288805"/>
    </source>
</evidence>